<dbReference type="SUPFAM" id="SSF53448">
    <property type="entry name" value="Nucleotide-diphospho-sugar transferases"/>
    <property type="match status" value="1"/>
</dbReference>
<dbReference type="InterPro" id="IPR001173">
    <property type="entry name" value="Glyco_trans_2-like"/>
</dbReference>
<comment type="caution">
    <text evidence="3">The sequence shown here is derived from an EMBL/GenBank/DDBJ whole genome shotgun (WGS) entry which is preliminary data.</text>
</comment>
<dbReference type="Gene3D" id="3.90.550.10">
    <property type="entry name" value="Spore Coat Polysaccharide Biosynthesis Protein SpsA, Chain A"/>
    <property type="match status" value="1"/>
</dbReference>
<keyword evidence="1" id="KW-0812">Transmembrane</keyword>
<dbReference type="EMBL" id="MGGE01000002">
    <property type="protein sequence ID" value="OGM21891.1"/>
    <property type="molecule type" value="Genomic_DNA"/>
</dbReference>
<gene>
    <name evidence="3" type="ORF">A2714_04190</name>
</gene>
<evidence type="ECO:0000313" key="3">
    <source>
        <dbReference type="EMBL" id="OGM21891.1"/>
    </source>
</evidence>
<protein>
    <recommendedName>
        <fullName evidence="2">Glycosyltransferase 2-like domain-containing protein</fullName>
    </recommendedName>
</protein>
<name>A0A1F7Y3M2_9BACT</name>
<accession>A0A1F7Y3M2</accession>
<dbReference type="Pfam" id="PF00535">
    <property type="entry name" value="Glycos_transf_2"/>
    <property type="match status" value="1"/>
</dbReference>
<dbReference type="PANTHER" id="PTHR43630">
    <property type="entry name" value="POLY-BETA-1,6-N-ACETYL-D-GLUCOSAMINE SYNTHASE"/>
    <property type="match status" value="1"/>
</dbReference>
<evidence type="ECO:0000259" key="2">
    <source>
        <dbReference type="Pfam" id="PF00535"/>
    </source>
</evidence>
<organism evidence="3 4">
    <name type="scientific">Candidatus Woesebacteria bacterium RIFCSPHIGHO2_01_FULL_38_9</name>
    <dbReference type="NCBI Taxonomy" id="1802492"/>
    <lineage>
        <taxon>Bacteria</taxon>
        <taxon>Candidatus Woeseibacteriota</taxon>
    </lineage>
</organism>
<reference evidence="3 4" key="1">
    <citation type="journal article" date="2016" name="Nat. Commun.">
        <title>Thousands of microbial genomes shed light on interconnected biogeochemical processes in an aquifer system.</title>
        <authorList>
            <person name="Anantharaman K."/>
            <person name="Brown C.T."/>
            <person name="Hug L.A."/>
            <person name="Sharon I."/>
            <person name="Castelle C.J."/>
            <person name="Probst A.J."/>
            <person name="Thomas B.C."/>
            <person name="Singh A."/>
            <person name="Wilkins M.J."/>
            <person name="Karaoz U."/>
            <person name="Brodie E.L."/>
            <person name="Williams K.H."/>
            <person name="Hubbard S.S."/>
            <person name="Banfield J.F."/>
        </authorList>
    </citation>
    <scope>NUCLEOTIDE SEQUENCE [LARGE SCALE GENOMIC DNA]</scope>
</reference>
<dbReference type="AlphaFoldDB" id="A0A1F7Y3M2"/>
<dbReference type="PANTHER" id="PTHR43630:SF2">
    <property type="entry name" value="GLYCOSYLTRANSFERASE"/>
    <property type="match status" value="1"/>
</dbReference>
<feature type="transmembrane region" description="Helical" evidence="1">
    <location>
        <begin position="265"/>
        <end position="286"/>
    </location>
</feature>
<evidence type="ECO:0000313" key="4">
    <source>
        <dbReference type="Proteomes" id="UP000178419"/>
    </source>
</evidence>
<evidence type="ECO:0000256" key="1">
    <source>
        <dbReference type="SAM" id="Phobius"/>
    </source>
</evidence>
<sequence length="327" mass="38697">MRKKRYPLISIIIPTLNEEKNIKRCLSSIFRQTYPKKRLEVIIVDDSSTDKTVNIAKKYPVKIIVHNNKHGEIGKMIGFRNASGKYAIYIDADVELKGTMWFQKMVKPLEENGTVIGSFTRKYSRKSDPPLERYYALDPLQRDIVYKMFSPSIKSVIKEKHKDYFVLEYKENRIPPAGRVLYRRKELLKEVKNYNMFLELDFLVVMTKKGFNKFAYVSKAGLYHHHAKSLKELIRKRKYNIRNVYLKTYEKKLYKWFDLKNLIDLFKIVLLIVYSNTIFPGVIVGLYKSIKYKDWAGMYEPVVSLFITDIIIWEFLNNPSSVNLLKN</sequence>
<keyword evidence="1" id="KW-1133">Transmembrane helix</keyword>
<feature type="domain" description="Glycosyltransferase 2-like" evidence="2">
    <location>
        <begin position="10"/>
        <end position="131"/>
    </location>
</feature>
<dbReference type="Proteomes" id="UP000178419">
    <property type="component" value="Unassembled WGS sequence"/>
</dbReference>
<dbReference type="InterPro" id="IPR029044">
    <property type="entry name" value="Nucleotide-diphossugar_trans"/>
</dbReference>
<keyword evidence="1" id="KW-0472">Membrane</keyword>
<proteinExistence type="predicted"/>